<evidence type="ECO:0000313" key="1">
    <source>
        <dbReference type="EMBL" id="SLM52012.1"/>
    </source>
</evidence>
<dbReference type="EMBL" id="FWEY01000004">
    <property type="protein sequence ID" value="SLM52012.1"/>
    <property type="molecule type" value="Genomic_DNA"/>
</dbReference>
<organism evidence="1 2">
    <name type="scientific">Trichococcus pasteurii</name>
    <dbReference type="NCBI Taxonomy" id="43064"/>
    <lineage>
        <taxon>Bacteria</taxon>
        <taxon>Bacillati</taxon>
        <taxon>Bacillota</taxon>
        <taxon>Bacilli</taxon>
        <taxon>Lactobacillales</taxon>
        <taxon>Carnobacteriaceae</taxon>
        <taxon>Trichococcus</taxon>
    </lineage>
</organism>
<evidence type="ECO:0000313" key="2">
    <source>
        <dbReference type="Proteomes" id="UP000195985"/>
    </source>
</evidence>
<keyword evidence="2" id="KW-1185">Reference proteome</keyword>
<dbReference type="Proteomes" id="UP000195985">
    <property type="component" value="Unassembled WGS sequence"/>
</dbReference>
<dbReference type="AlphaFoldDB" id="A0A1W1IG67"/>
<gene>
    <name evidence="1" type="ORF">TPAS_1692</name>
</gene>
<sequence length="79" mass="9299">MFFWSIRKCPENELLAISLADSRIHSQNRNNGQLNLSNLFRFPNDGPNIKKNVKKHIKYIKSIESTVLCKKKQLYYDLS</sequence>
<reference evidence="2" key="1">
    <citation type="submission" date="2016-04" db="EMBL/GenBank/DDBJ databases">
        <authorList>
            <person name="Strepis N."/>
        </authorList>
    </citation>
    <scope>NUCLEOTIDE SEQUENCE [LARGE SCALE GENOMIC DNA]</scope>
</reference>
<dbReference type="STRING" id="43064.SAMN04488086_11741"/>
<proteinExistence type="predicted"/>
<protein>
    <submittedName>
        <fullName evidence="1">Uncharacterized protein</fullName>
    </submittedName>
</protein>
<name>A0A1W1IG67_9LACT</name>
<accession>A0A1W1IG67</accession>